<name>A0AAN7HFC6_9PEZI</name>
<keyword evidence="3" id="KW-1185">Reference proteome</keyword>
<feature type="compositionally biased region" description="Basic residues" evidence="1">
    <location>
        <begin position="591"/>
        <end position="600"/>
    </location>
</feature>
<feature type="region of interest" description="Disordered" evidence="1">
    <location>
        <begin position="40"/>
        <end position="124"/>
    </location>
</feature>
<comment type="caution">
    <text evidence="2">The sequence shown here is derived from an EMBL/GenBank/DDBJ whole genome shotgun (WGS) entry which is preliminary data.</text>
</comment>
<accession>A0AAN7HFC6</accession>
<dbReference type="Proteomes" id="UP001303760">
    <property type="component" value="Unassembled WGS sequence"/>
</dbReference>
<dbReference type="AlphaFoldDB" id="A0AAN7HFC6"/>
<feature type="region of interest" description="Disordered" evidence="1">
    <location>
        <begin position="280"/>
        <end position="306"/>
    </location>
</feature>
<dbReference type="EMBL" id="MU860022">
    <property type="protein sequence ID" value="KAK4241428.1"/>
    <property type="molecule type" value="Genomic_DNA"/>
</dbReference>
<evidence type="ECO:0000313" key="3">
    <source>
        <dbReference type="Proteomes" id="UP001303760"/>
    </source>
</evidence>
<feature type="region of interest" description="Disordered" evidence="1">
    <location>
        <begin position="212"/>
        <end position="260"/>
    </location>
</feature>
<reference evidence="2" key="2">
    <citation type="submission" date="2023-05" db="EMBL/GenBank/DDBJ databases">
        <authorList>
            <consortium name="Lawrence Berkeley National Laboratory"/>
            <person name="Steindorff A."/>
            <person name="Hensen N."/>
            <person name="Bonometti L."/>
            <person name="Westerberg I."/>
            <person name="Brannstrom I.O."/>
            <person name="Guillou S."/>
            <person name="Cros-Aarteil S."/>
            <person name="Calhoun S."/>
            <person name="Haridas S."/>
            <person name="Kuo A."/>
            <person name="Mondo S."/>
            <person name="Pangilinan J."/>
            <person name="Riley R."/>
            <person name="Labutti K."/>
            <person name="Andreopoulos B."/>
            <person name="Lipzen A."/>
            <person name="Chen C."/>
            <person name="Yanf M."/>
            <person name="Daum C."/>
            <person name="Ng V."/>
            <person name="Clum A."/>
            <person name="Ohm R."/>
            <person name="Martin F."/>
            <person name="Silar P."/>
            <person name="Natvig D."/>
            <person name="Lalanne C."/>
            <person name="Gautier V."/>
            <person name="Ament-Velasquez S.L."/>
            <person name="Kruys A."/>
            <person name="Hutchinson M.I."/>
            <person name="Powell A.J."/>
            <person name="Barry K."/>
            <person name="Miller A.N."/>
            <person name="Grigoriev I.V."/>
            <person name="Debuchy R."/>
            <person name="Gladieux P."/>
            <person name="Thoren M.H."/>
            <person name="Johannesson H."/>
        </authorList>
    </citation>
    <scope>NUCLEOTIDE SEQUENCE</scope>
    <source>
        <strain evidence="2">CBS 532.94</strain>
    </source>
</reference>
<evidence type="ECO:0000256" key="1">
    <source>
        <dbReference type="SAM" id="MobiDB-lite"/>
    </source>
</evidence>
<gene>
    <name evidence="2" type="ORF">C8A03DRAFT_41144</name>
</gene>
<feature type="compositionally biased region" description="Polar residues" evidence="1">
    <location>
        <begin position="350"/>
        <end position="361"/>
    </location>
</feature>
<evidence type="ECO:0000313" key="2">
    <source>
        <dbReference type="EMBL" id="KAK4241428.1"/>
    </source>
</evidence>
<sequence>MNWTEGTLYRHNRGRLRRVNPARQRQKEYFARARARIAEQKAAIENGPPPISRRKAEPDRKRSKATAATDDTPLPTISRFLQECSGAAEAAHPPAHSPRKPPATGPEIRSPSAGSQGTRKRRSHILNDEHQALKRRKQHAFTLNRHDVTIQIGSQEKRLGETSSVGPAISPVPSSQKIDNVKWHKWLREPTSPVSSDVAVEGSRISVENRVSPGVSEIRRPRQAPLRSSPPMGGLTPGELDRTIPGDSRDPNKLLSSSDSSQILSRYEEFIARLRRLEQPDTPVHSDPASEHAVETNTNVDRFSNDPGLREEDTAFSAIHDVHKKADSPVEADDHEQDALVADSVENADLDTTSPNYSSPQELLPARQEPAVSEKSDPDEAWKSFVFGNEGSEEVGRVAFEEAKHEAIRSLQPTISPAFPDDRSDFDGSSNVATVGTLIAPHDDEASVPVETSPTAEAFSSLEAAYDPSLAGTESEPAVEISTSSAHAPSAEVNAGTSSASVMDNTLGSSDVAGPESVQSTESVISEPRAGPPSVTTSLAVAPARSQVASSETGTPGEHFRFVQPKPFVGSRSKASQPNRAPGPGIGITLSKRKRGRPKKRANDGRTDIRALPNYNSDPIEEFEDEERPAKSLFPALELA</sequence>
<organism evidence="2 3">
    <name type="scientific">Achaetomium macrosporum</name>
    <dbReference type="NCBI Taxonomy" id="79813"/>
    <lineage>
        <taxon>Eukaryota</taxon>
        <taxon>Fungi</taxon>
        <taxon>Dikarya</taxon>
        <taxon>Ascomycota</taxon>
        <taxon>Pezizomycotina</taxon>
        <taxon>Sordariomycetes</taxon>
        <taxon>Sordariomycetidae</taxon>
        <taxon>Sordariales</taxon>
        <taxon>Chaetomiaceae</taxon>
        <taxon>Achaetomium</taxon>
    </lineage>
</organism>
<protein>
    <submittedName>
        <fullName evidence="2">Uncharacterized protein</fullName>
    </submittedName>
</protein>
<feature type="compositionally biased region" description="Polar residues" evidence="1">
    <location>
        <begin position="495"/>
        <end position="509"/>
    </location>
</feature>
<feature type="compositionally biased region" description="Basic and acidic residues" evidence="1">
    <location>
        <begin position="239"/>
        <end position="252"/>
    </location>
</feature>
<feature type="region of interest" description="Disordered" evidence="1">
    <location>
        <begin position="348"/>
        <end position="378"/>
    </location>
</feature>
<feature type="region of interest" description="Disordered" evidence="1">
    <location>
        <begin position="443"/>
        <end position="640"/>
    </location>
</feature>
<proteinExistence type="predicted"/>
<reference evidence="2" key="1">
    <citation type="journal article" date="2023" name="Mol. Phylogenet. Evol.">
        <title>Genome-scale phylogeny and comparative genomics of the fungal order Sordariales.</title>
        <authorList>
            <person name="Hensen N."/>
            <person name="Bonometti L."/>
            <person name="Westerberg I."/>
            <person name="Brannstrom I.O."/>
            <person name="Guillou S."/>
            <person name="Cros-Aarteil S."/>
            <person name="Calhoun S."/>
            <person name="Haridas S."/>
            <person name="Kuo A."/>
            <person name="Mondo S."/>
            <person name="Pangilinan J."/>
            <person name="Riley R."/>
            <person name="LaButti K."/>
            <person name="Andreopoulos B."/>
            <person name="Lipzen A."/>
            <person name="Chen C."/>
            <person name="Yan M."/>
            <person name="Daum C."/>
            <person name="Ng V."/>
            <person name="Clum A."/>
            <person name="Steindorff A."/>
            <person name="Ohm R.A."/>
            <person name="Martin F."/>
            <person name="Silar P."/>
            <person name="Natvig D.O."/>
            <person name="Lalanne C."/>
            <person name="Gautier V."/>
            <person name="Ament-Velasquez S.L."/>
            <person name="Kruys A."/>
            <person name="Hutchinson M.I."/>
            <person name="Powell A.J."/>
            <person name="Barry K."/>
            <person name="Miller A.N."/>
            <person name="Grigoriev I.V."/>
            <person name="Debuchy R."/>
            <person name="Gladieux P."/>
            <person name="Hiltunen Thoren M."/>
            <person name="Johannesson H."/>
        </authorList>
    </citation>
    <scope>NUCLEOTIDE SEQUENCE</scope>
    <source>
        <strain evidence="2">CBS 532.94</strain>
    </source>
</reference>